<comment type="caution">
    <text evidence="3">The sequence shown here is derived from an EMBL/GenBank/DDBJ whole genome shotgun (WGS) entry which is preliminary data.</text>
</comment>
<evidence type="ECO:0000256" key="1">
    <source>
        <dbReference type="SAM" id="Coils"/>
    </source>
</evidence>
<feature type="compositionally biased region" description="Polar residues" evidence="2">
    <location>
        <begin position="251"/>
        <end position="268"/>
    </location>
</feature>
<protein>
    <submittedName>
        <fullName evidence="3">Uncharacterized protein</fullName>
    </submittedName>
</protein>
<evidence type="ECO:0000313" key="3">
    <source>
        <dbReference type="EMBL" id="OHT14976.1"/>
    </source>
</evidence>
<gene>
    <name evidence="3" type="ORF">TRFO_14643</name>
</gene>
<dbReference type="Proteomes" id="UP000179807">
    <property type="component" value="Unassembled WGS sequence"/>
</dbReference>
<feature type="coiled-coil region" evidence="1">
    <location>
        <begin position="34"/>
        <end position="81"/>
    </location>
</feature>
<accession>A0A1J4KVQ7</accession>
<feature type="compositionally biased region" description="Basic residues" evidence="2">
    <location>
        <begin position="297"/>
        <end position="306"/>
    </location>
</feature>
<dbReference type="VEuPathDB" id="TrichDB:TRFO_14643"/>
<dbReference type="AlphaFoldDB" id="A0A1J4KVQ7"/>
<proteinExistence type="predicted"/>
<name>A0A1J4KVQ7_9EUKA</name>
<evidence type="ECO:0000313" key="4">
    <source>
        <dbReference type="Proteomes" id="UP000179807"/>
    </source>
</evidence>
<keyword evidence="1" id="KW-0175">Coiled coil</keyword>
<dbReference type="EMBL" id="MLAK01000292">
    <property type="protein sequence ID" value="OHT14976.1"/>
    <property type="molecule type" value="Genomic_DNA"/>
</dbReference>
<feature type="region of interest" description="Disordered" evidence="2">
    <location>
        <begin position="247"/>
        <end position="306"/>
    </location>
</feature>
<dbReference type="GeneID" id="94832640"/>
<keyword evidence="4" id="KW-1185">Reference proteome</keyword>
<evidence type="ECO:0000256" key="2">
    <source>
        <dbReference type="SAM" id="MobiDB-lite"/>
    </source>
</evidence>
<dbReference type="RefSeq" id="XP_068368112.1">
    <property type="nucleotide sequence ID" value="XM_068497936.1"/>
</dbReference>
<organism evidence="3 4">
    <name type="scientific">Tritrichomonas foetus</name>
    <dbReference type="NCBI Taxonomy" id="1144522"/>
    <lineage>
        <taxon>Eukaryota</taxon>
        <taxon>Metamonada</taxon>
        <taxon>Parabasalia</taxon>
        <taxon>Tritrichomonadida</taxon>
        <taxon>Tritrichomonadidae</taxon>
        <taxon>Tritrichomonas</taxon>
    </lineage>
</organism>
<reference evidence="3" key="1">
    <citation type="submission" date="2016-10" db="EMBL/GenBank/DDBJ databases">
        <authorList>
            <person name="Benchimol M."/>
            <person name="Almeida L.G."/>
            <person name="Vasconcelos A.T."/>
            <person name="Perreira-Neves A."/>
            <person name="Rosa I.A."/>
            <person name="Tasca T."/>
            <person name="Bogo M.R."/>
            <person name="de Souza W."/>
        </authorList>
    </citation>
    <scope>NUCLEOTIDE SEQUENCE [LARGE SCALE GENOMIC DNA]</scope>
    <source>
        <strain evidence="3">K</strain>
    </source>
</reference>
<sequence length="306" mass="35168">MKKSPIDIESIDVTIETLRRDRQLAISQHNYKKAQQLEDEITNLKGKKKRDDTTAKQLANANNLEKEKSNLKRTATAIQSDFIQRVYETRLIYQKRYTLLLNKQEEEVRKLATDFAKNIEYAQIRRVPEHVELMRVSQLKADASQYAVANQMSSEAEYIRSITLQQRHDEVHMQYQKQQDALIRSQQAETAGHLKKLNNDLNLIRCEFKKEIGKLKKALITHGITFGITVSEQEAEEFFAPYEIIDDEEQNTPVSTTNSSLATPSPSKTPRTRSIASPSPRSPRTPRSGLRSPLKSPKYRKSPVSK</sequence>